<sequence>MRLWIFSDLHEALGTVRDFPDRKPDADLAVMAGDWTHADKLEETAKAFIERFQMPVVYVAGNHEFYDSLGRRSAFETDQLIMKLAEAKSKEWDHRLYVLDEDTVVIDGVRFIGATLWVDFLLSLKDENLMPARMRKATHMLNDFESIRMRSGIRFEPSDMLELHHSNAEYIRRELAKPFDGKTVVISHHMPHPDCTPEIYRGAEANYLFASSAEAFGDIFESEHAPALWICGHTHHAIDIQIGRTHVVCNPLGYWWEQRSGNGFKDNLVVDLQEGQ</sequence>
<dbReference type="AlphaFoldDB" id="A0A6L3Y6W5"/>
<evidence type="ECO:0000313" key="2">
    <source>
        <dbReference type="EMBL" id="KAB2678072.1"/>
    </source>
</evidence>
<dbReference type="SUPFAM" id="SSF56300">
    <property type="entry name" value="Metallo-dependent phosphatases"/>
    <property type="match status" value="1"/>
</dbReference>
<dbReference type="InterPro" id="IPR029052">
    <property type="entry name" value="Metallo-depent_PP-like"/>
</dbReference>
<feature type="domain" description="Calcineurin-like phosphoesterase" evidence="1">
    <location>
        <begin position="1"/>
        <end position="236"/>
    </location>
</feature>
<dbReference type="Proteomes" id="UP000481643">
    <property type="component" value="Unassembled WGS sequence"/>
</dbReference>
<proteinExistence type="predicted"/>
<dbReference type="Gene3D" id="3.60.21.10">
    <property type="match status" value="2"/>
</dbReference>
<protein>
    <submittedName>
        <fullName evidence="2">Metallophosphoesterase</fullName>
    </submittedName>
</protein>
<gene>
    <name evidence="2" type="ORF">F9L08_24430</name>
</gene>
<comment type="caution">
    <text evidence="2">The sequence shown here is derived from an EMBL/GenBank/DDBJ whole genome shotgun (WGS) entry which is preliminary data.</text>
</comment>
<evidence type="ECO:0000313" key="3">
    <source>
        <dbReference type="Proteomes" id="UP000481643"/>
    </source>
</evidence>
<dbReference type="GO" id="GO:0016787">
    <property type="term" value="F:hydrolase activity"/>
    <property type="evidence" value="ECO:0007669"/>
    <property type="project" value="InterPro"/>
</dbReference>
<dbReference type="Pfam" id="PF00149">
    <property type="entry name" value="Metallophos"/>
    <property type="match status" value="1"/>
</dbReference>
<accession>A0A6L3Y6W5</accession>
<dbReference type="InterPro" id="IPR004843">
    <property type="entry name" value="Calcineurin-like_PHP"/>
</dbReference>
<dbReference type="RefSeq" id="WP_151653553.1">
    <property type="nucleotide sequence ID" value="NZ_WBVX01000037.1"/>
</dbReference>
<organism evidence="2 3">
    <name type="scientific">Brucella tritici</name>
    <dbReference type="NCBI Taxonomy" id="94626"/>
    <lineage>
        <taxon>Bacteria</taxon>
        <taxon>Pseudomonadati</taxon>
        <taxon>Pseudomonadota</taxon>
        <taxon>Alphaproteobacteria</taxon>
        <taxon>Hyphomicrobiales</taxon>
        <taxon>Brucellaceae</taxon>
        <taxon>Brucella/Ochrobactrum group</taxon>
        <taxon>Brucella</taxon>
    </lineage>
</organism>
<evidence type="ECO:0000259" key="1">
    <source>
        <dbReference type="Pfam" id="PF00149"/>
    </source>
</evidence>
<dbReference type="PANTHER" id="PTHR37844">
    <property type="entry name" value="SER/THR PROTEIN PHOSPHATASE SUPERFAMILY (AFU_ORTHOLOGUE AFUA_1G14840)"/>
    <property type="match status" value="1"/>
</dbReference>
<dbReference type="EMBL" id="WBVX01000037">
    <property type="protein sequence ID" value="KAB2678072.1"/>
    <property type="molecule type" value="Genomic_DNA"/>
</dbReference>
<dbReference type="PANTHER" id="PTHR37844:SF2">
    <property type="entry name" value="SER_THR PROTEIN PHOSPHATASE SUPERFAMILY (AFU_ORTHOLOGUE AFUA_1G14840)"/>
    <property type="match status" value="1"/>
</dbReference>
<reference evidence="2 3" key="1">
    <citation type="submission" date="2019-09" db="EMBL/GenBank/DDBJ databases">
        <title>Taxonomic organization of the family Brucellaceae based on a phylogenomic approach.</title>
        <authorList>
            <person name="Leclercq S."/>
            <person name="Cloeckaert A."/>
            <person name="Zygmunt M.S."/>
        </authorList>
    </citation>
    <scope>NUCLEOTIDE SEQUENCE [LARGE SCALE GENOMIC DNA]</scope>
    <source>
        <strain evidence="2 3">WS1830</strain>
    </source>
</reference>
<name>A0A6L3Y6W5_9HYPH</name>